<reference evidence="1" key="1">
    <citation type="journal article" date="2014" name="Front. Microbiol.">
        <title>High frequency of phylogenetically diverse reductive dehalogenase-homologous genes in deep subseafloor sedimentary metagenomes.</title>
        <authorList>
            <person name="Kawai M."/>
            <person name="Futagami T."/>
            <person name="Toyoda A."/>
            <person name="Takaki Y."/>
            <person name="Nishi S."/>
            <person name="Hori S."/>
            <person name="Arai W."/>
            <person name="Tsubouchi T."/>
            <person name="Morono Y."/>
            <person name="Uchiyama I."/>
            <person name="Ito T."/>
            <person name="Fujiyama A."/>
            <person name="Inagaki F."/>
            <person name="Takami H."/>
        </authorList>
    </citation>
    <scope>NUCLEOTIDE SEQUENCE</scope>
    <source>
        <strain evidence="1">Expedition CK06-06</strain>
    </source>
</reference>
<comment type="caution">
    <text evidence="1">The sequence shown here is derived from an EMBL/GenBank/DDBJ whole genome shotgun (WGS) entry which is preliminary data.</text>
</comment>
<name>X0VM94_9ZZZZ</name>
<proteinExistence type="predicted"/>
<gene>
    <name evidence="1" type="ORF">S01H1_36079</name>
</gene>
<sequence>PKTDRYRRVQTGTDVPQEFVDNLKQIDRHLYLVWHKYRTLWDTIINDYAGPTEDPRYEINREWEGLNFGFVLTNGDGAPILEEAIHIWRHCPDVGWAHIMKLEAREPDYLRLVIEKLHLQAKWTDKYGFISYNRLMTELDEAKQEIAKNDAEHMFESVQKENEWLTRKAAENFARGKVKPTNPMKEIITNITPKKIIRPLTDTEAGLIVPDSW</sequence>
<accession>X0VM94</accession>
<dbReference type="AlphaFoldDB" id="X0VM94"/>
<organism evidence="1">
    <name type="scientific">marine sediment metagenome</name>
    <dbReference type="NCBI Taxonomy" id="412755"/>
    <lineage>
        <taxon>unclassified sequences</taxon>
        <taxon>metagenomes</taxon>
        <taxon>ecological metagenomes</taxon>
    </lineage>
</organism>
<protein>
    <submittedName>
        <fullName evidence="1">Uncharacterized protein</fullName>
    </submittedName>
</protein>
<evidence type="ECO:0000313" key="1">
    <source>
        <dbReference type="EMBL" id="GAG01661.1"/>
    </source>
</evidence>
<feature type="non-terminal residue" evidence="1">
    <location>
        <position position="1"/>
    </location>
</feature>
<dbReference type="EMBL" id="BARS01022577">
    <property type="protein sequence ID" value="GAG01661.1"/>
    <property type="molecule type" value="Genomic_DNA"/>
</dbReference>